<proteinExistence type="predicted"/>
<feature type="compositionally biased region" description="Low complexity" evidence="1">
    <location>
        <begin position="91"/>
        <end position="112"/>
    </location>
</feature>
<dbReference type="Proteomes" id="UP001419268">
    <property type="component" value="Unassembled WGS sequence"/>
</dbReference>
<dbReference type="InterPro" id="IPR008889">
    <property type="entry name" value="VQ"/>
</dbReference>
<evidence type="ECO:0000313" key="3">
    <source>
        <dbReference type="EMBL" id="KAK9111318.1"/>
    </source>
</evidence>
<feature type="region of interest" description="Disordered" evidence="1">
    <location>
        <begin position="91"/>
        <end position="119"/>
    </location>
</feature>
<evidence type="ECO:0000313" key="4">
    <source>
        <dbReference type="Proteomes" id="UP001419268"/>
    </source>
</evidence>
<accession>A0AAP0IA39</accession>
<dbReference type="EMBL" id="JBBNAG010000008">
    <property type="protein sequence ID" value="KAK9111318.1"/>
    <property type="molecule type" value="Genomic_DNA"/>
</dbReference>
<dbReference type="PANTHER" id="PTHR33143">
    <property type="entry name" value="F16F4.1 PROTEIN-RELATED"/>
    <property type="match status" value="1"/>
</dbReference>
<dbReference type="AlphaFoldDB" id="A0AAP0IA39"/>
<keyword evidence="4" id="KW-1185">Reference proteome</keyword>
<reference evidence="3 4" key="1">
    <citation type="submission" date="2024-01" db="EMBL/GenBank/DDBJ databases">
        <title>Genome assemblies of Stephania.</title>
        <authorList>
            <person name="Yang L."/>
        </authorList>
    </citation>
    <scope>NUCLEOTIDE SEQUENCE [LARGE SCALE GENOMIC DNA]</scope>
    <source>
        <strain evidence="3">JXDWG</strain>
        <tissue evidence="3">Leaf</tissue>
    </source>
</reference>
<dbReference type="GO" id="GO:0005634">
    <property type="term" value="C:nucleus"/>
    <property type="evidence" value="ECO:0007669"/>
    <property type="project" value="TreeGrafter"/>
</dbReference>
<feature type="compositionally biased region" description="Basic residues" evidence="1">
    <location>
        <begin position="35"/>
        <end position="45"/>
    </location>
</feature>
<evidence type="ECO:0000256" key="1">
    <source>
        <dbReference type="SAM" id="MobiDB-lite"/>
    </source>
</evidence>
<organism evidence="3 4">
    <name type="scientific">Stephania cephalantha</name>
    <dbReference type="NCBI Taxonomy" id="152367"/>
    <lineage>
        <taxon>Eukaryota</taxon>
        <taxon>Viridiplantae</taxon>
        <taxon>Streptophyta</taxon>
        <taxon>Embryophyta</taxon>
        <taxon>Tracheophyta</taxon>
        <taxon>Spermatophyta</taxon>
        <taxon>Magnoliopsida</taxon>
        <taxon>Ranunculales</taxon>
        <taxon>Menispermaceae</taxon>
        <taxon>Menispermoideae</taxon>
        <taxon>Cissampelideae</taxon>
        <taxon>Stephania</taxon>
    </lineage>
</organism>
<comment type="caution">
    <text evidence="3">The sequence shown here is derived from an EMBL/GenBank/DDBJ whole genome shotgun (WGS) entry which is preliminary data.</text>
</comment>
<dbReference type="PANTHER" id="PTHR33143:SF6">
    <property type="entry name" value="OS08G0102900 PROTEIN"/>
    <property type="match status" value="1"/>
</dbReference>
<dbReference type="Pfam" id="PF05678">
    <property type="entry name" value="VQ"/>
    <property type="match status" value="1"/>
</dbReference>
<feature type="domain" description="VQ" evidence="2">
    <location>
        <begin position="68"/>
        <end position="94"/>
    </location>
</feature>
<feature type="compositionally biased region" description="Low complexity" evidence="1">
    <location>
        <begin position="46"/>
        <end position="57"/>
    </location>
</feature>
<gene>
    <name evidence="3" type="ORF">Scep_018837</name>
</gene>
<feature type="region of interest" description="Disordered" evidence="1">
    <location>
        <begin position="1"/>
        <end position="57"/>
    </location>
</feature>
<evidence type="ECO:0000259" key="2">
    <source>
        <dbReference type="Pfam" id="PF05678"/>
    </source>
</evidence>
<protein>
    <recommendedName>
        <fullName evidence="2">VQ domain-containing protein</fullName>
    </recommendedName>
</protein>
<dbReference type="InterPro" id="IPR039607">
    <property type="entry name" value="VQ_8/17/18/20/21/25"/>
</dbReference>
<name>A0AAP0IA39_9MAGN</name>
<sequence>MEETSYPAEDSPTARRELQGPRPPRLKVHKDSHMIKKPPLPHHHQLQQQQQQQLQREQIQRQPIVIYTVSPKIIHVKPSDFSAMVQRLTGSSSSSNYSASEDQTTSTTTTTTSGGGGVGGAVVLSPAARLATIERASPKEHNTVRSIHSTNNIDETILDGFGDLDCLRDSDEVMRSGFHGILSPQPSGLPPISPNFFSGLPDPTSLTYFHDINQIFHADTNTCSSSFIVSSASPRQGAALINSPSIGQFFDLLNQFLNSPSFQQ</sequence>